<dbReference type="GO" id="GO:0004316">
    <property type="term" value="F:3-oxoacyl-[acyl-carrier-protein] reductase (NADPH) activity"/>
    <property type="evidence" value="ECO:0007669"/>
    <property type="project" value="UniProtKB-EC"/>
</dbReference>
<dbReference type="EC" id="1.1.1.100" evidence="4"/>
<dbReference type="InterPro" id="IPR057326">
    <property type="entry name" value="KR_dom"/>
</dbReference>
<dbReference type="Gene3D" id="3.40.50.720">
    <property type="entry name" value="NAD(P)-binding Rossmann-like Domain"/>
    <property type="match status" value="2"/>
</dbReference>
<organism evidence="4 5">
    <name type="scientific">Kolteria novifilia</name>
    <dbReference type="NCBI Taxonomy" id="2527975"/>
    <lineage>
        <taxon>Bacteria</taxon>
        <taxon>Pseudomonadati</taxon>
        <taxon>Planctomycetota</taxon>
        <taxon>Planctomycetia</taxon>
        <taxon>Kolteriales</taxon>
        <taxon>Kolteriaceae</taxon>
        <taxon>Kolteria</taxon>
    </lineage>
</organism>
<dbReference type="SUPFAM" id="SSF51735">
    <property type="entry name" value="NAD(P)-binding Rossmann-fold domains"/>
    <property type="match status" value="2"/>
</dbReference>
<protein>
    <submittedName>
        <fullName evidence="4">3-oxoacyl-[acyl-carrier-protein] reductase FabG</fullName>
        <ecNumber evidence="4">1.1.1.100</ecNumber>
    </submittedName>
</protein>
<evidence type="ECO:0000259" key="3">
    <source>
        <dbReference type="SMART" id="SM00822"/>
    </source>
</evidence>
<dbReference type="InterPro" id="IPR036291">
    <property type="entry name" value="NAD(P)-bd_dom_sf"/>
</dbReference>
<evidence type="ECO:0000256" key="1">
    <source>
        <dbReference type="ARBA" id="ARBA00006484"/>
    </source>
</evidence>
<dbReference type="InterPro" id="IPR020904">
    <property type="entry name" value="Sc_DH/Rdtase_CS"/>
</dbReference>
<name>A0A518B9R7_9BACT</name>
<dbReference type="SMART" id="SM00822">
    <property type="entry name" value="PKS_KR"/>
    <property type="match status" value="1"/>
</dbReference>
<dbReference type="AlphaFoldDB" id="A0A518B9R7"/>
<dbReference type="PANTHER" id="PTHR44196">
    <property type="entry name" value="DEHYDROGENASE/REDUCTASE SDR FAMILY MEMBER 7B"/>
    <property type="match status" value="1"/>
</dbReference>
<dbReference type="KEGG" id="knv:Pan216_45900"/>
<gene>
    <name evidence="4" type="primary">fabG_3</name>
    <name evidence="4" type="ORF">Pan216_45900</name>
</gene>
<dbReference type="PRINTS" id="PR00080">
    <property type="entry name" value="SDRFAMILY"/>
</dbReference>
<dbReference type="Pfam" id="PF00106">
    <property type="entry name" value="adh_short"/>
    <property type="match status" value="2"/>
</dbReference>
<dbReference type="InterPro" id="IPR002347">
    <property type="entry name" value="SDR_fam"/>
</dbReference>
<feature type="domain" description="Ketoreductase" evidence="3">
    <location>
        <begin position="4"/>
        <end position="181"/>
    </location>
</feature>
<keyword evidence="2 4" id="KW-0560">Oxidoreductase</keyword>
<sequence>MARRTVLITGGTDGIGLALARLYASAGERTIVVGRRSAEEVLERLPPRVLYCQADLARPDAPEVVEAFLVEHDIEHLDILLHNAGTGWFGRPEEQSASSIDEVIDVNLWTPIALTHELLPHLSAAKGKLVFVTSMVTELPSPEFTVYAATKAGLEGFARSLRIELQGEVSVHVVRPGATRTGLHAKVGLTSEAARRRVFAPADEVAQGIARAVDRGLPWATIGMVNRLVSCLGRYGEDVLDPLLRFGRRPWGRSRREPRKIVVTGAADGIGRALAHQYVSMGRVVFGIDVDADKGARTRAALNKLPGHFEFLRADLAARETYPTIAGWLEEKGPFDIVIHNAGINDVGPFRDADLATQRRLLEVNLRAPLHLSADLLANETISAHGSLVYLSSLSRYVSYPGAAVYAATKDALAAYARGLSITAAERDIAVLTVFPGPTRTEHARRHSPDNRTEGKRMAPDELAKSIVTAISARRSHLVPGLGNAAIAWLGHCFPSLPERIMKRAIWEKVRESDPTGRS</sequence>
<reference evidence="4 5" key="1">
    <citation type="submission" date="2019-02" db="EMBL/GenBank/DDBJ databases">
        <title>Deep-cultivation of Planctomycetes and their phenomic and genomic characterization uncovers novel biology.</title>
        <authorList>
            <person name="Wiegand S."/>
            <person name="Jogler M."/>
            <person name="Boedeker C."/>
            <person name="Pinto D."/>
            <person name="Vollmers J."/>
            <person name="Rivas-Marin E."/>
            <person name="Kohn T."/>
            <person name="Peeters S.H."/>
            <person name="Heuer A."/>
            <person name="Rast P."/>
            <person name="Oberbeckmann S."/>
            <person name="Bunk B."/>
            <person name="Jeske O."/>
            <person name="Meyerdierks A."/>
            <person name="Storesund J.E."/>
            <person name="Kallscheuer N."/>
            <person name="Luecker S."/>
            <person name="Lage O.M."/>
            <person name="Pohl T."/>
            <person name="Merkel B.J."/>
            <person name="Hornburger P."/>
            <person name="Mueller R.-W."/>
            <person name="Bruemmer F."/>
            <person name="Labrenz M."/>
            <person name="Spormann A.M."/>
            <person name="Op den Camp H."/>
            <person name="Overmann J."/>
            <person name="Amann R."/>
            <person name="Jetten M.S.M."/>
            <person name="Mascher T."/>
            <person name="Medema M.H."/>
            <person name="Devos D.P."/>
            <person name="Kaster A.-K."/>
            <person name="Ovreas L."/>
            <person name="Rohde M."/>
            <person name="Galperin M.Y."/>
            <person name="Jogler C."/>
        </authorList>
    </citation>
    <scope>NUCLEOTIDE SEQUENCE [LARGE SCALE GENOMIC DNA]</scope>
    <source>
        <strain evidence="4 5">Pan216</strain>
    </source>
</reference>
<comment type="similarity">
    <text evidence="1">Belongs to the short-chain dehydrogenases/reductases (SDR) family.</text>
</comment>
<dbReference type="Proteomes" id="UP000317093">
    <property type="component" value="Chromosome"/>
</dbReference>
<proteinExistence type="inferred from homology"/>
<evidence type="ECO:0000313" key="4">
    <source>
        <dbReference type="EMBL" id="QDU63709.1"/>
    </source>
</evidence>
<dbReference type="PRINTS" id="PR00081">
    <property type="entry name" value="GDHRDH"/>
</dbReference>
<dbReference type="CDD" id="cd05233">
    <property type="entry name" value="SDR_c"/>
    <property type="match status" value="2"/>
</dbReference>
<dbReference type="GO" id="GO:0016020">
    <property type="term" value="C:membrane"/>
    <property type="evidence" value="ECO:0007669"/>
    <property type="project" value="TreeGrafter"/>
</dbReference>
<dbReference type="PANTHER" id="PTHR44196:SF1">
    <property type="entry name" value="DEHYDROGENASE_REDUCTASE SDR FAMILY MEMBER 7B"/>
    <property type="match status" value="1"/>
</dbReference>
<dbReference type="OrthoDB" id="9803333at2"/>
<keyword evidence="5" id="KW-1185">Reference proteome</keyword>
<dbReference type="RefSeq" id="WP_145261380.1">
    <property type="nucleotide sequence ID" value="NZ_CP036279.1"/>
</dbReference>
<evidence type="ECO:0000256" key="2">
    <source>
        <dbReference type="ARBA" id="ARBA00023002"/>
    </source>
</evidence>
<dbReference type="EMBL" id="CP036279">
    <property type="protein sequence ID" value="QDU63709.1"/>
    <property type="molecule type" value="Genomic_DNA"/>
</dbReference>
<evidence type="ECO:0000313" key="5">
    <source>
        <dbReference type="Proteomes" id="UP000317093"/>
    </source>
</evidence>
<dbReference type="PROSITE" id="PS00061">
    <property type="entry name" value="ADH_SHORT"/>
    <property type="match status" value="2"/>
</dbReference>
<accession>A0A518B9R7</accession>